<evidence type="ECO:0000313" key="1">
    <source>
        <dbReference type="EMBL" id="TWW08911.1"/>
    </source>
</evidence>
<evidence type="ECO:0000313" key="2">
    <source>
        <dbReference type="Proteomes" id="UP000321083"/>
    </source>
</evidence>
<protein>
    <submittedName>
        <fullName evidence="1">Uncharacterized protein</fullName>
    </submittedName>
</protein>
<organism evidence="1 2">
    <name type="scientific">Planctomyces bekefii</name>
    <dbReference type="NCBI Taxonomy" id="1653850"/>
    <lineage>
        <taxon>Bacteria</taxon>
        <taxon>Pseudomonadati</taxon>
        <taxon>Planctomycetota</taxon>
        <taxon>Planctomycetia</taxon>
        <taxon>Planctomycetales</taxon>
        <taxon>Planctomycetaceae</taxon>
        <taxon>Planctomyces</taxon>
    </lineage>
</organism>
<reference evidence="1 2" key="2">
    <citation type="submission" date="2019-08" db="EMBL/GenBank/DDBJ databases">
        <authorList>
            <person name="Henke P."/>
        </authorList>
    </citation>
    <scope>NUCLEOTIDE SEQUENCE [LARGE SCALE GENOMIC DNA]</scope>
    <source>
        <strain evidence="1">Phe10_nw2017</strain>
    </source>
</reference>
<dbReference type="Proteomes" id="UP000321083">
    <property type="component" value="Unassembled WGS sequence"/>
</dbReference>
<feature type="non-terminal residue" evidence="1">
    <location>
        <position position="368"/>
    </location>
</feature>
<reference evidence="1 2" key="1">
    <citation type="submission" date="2019-08" db="EMBL/GenBank/DDBJ databases">
        <title>100 year-old enigma solved: identification of Planctomyces bekefii, the type genus and species of the phylum Planctomycetes.</title>
        <authorList>
            <person name="Svetlana D.N."/>
            <person name="Overmann J."/>
        </authorList>
    </citation>
    <scope>NUCLEOTIDE SEQUENCE [LARGE SCALE GENOMIC DNA]</scope>
    <source>
        <strain evidence="1">Phe10_nw2017</strain>
    </source>
</reference>
<accession>A0A5C6M786</accession>
<dbReference type="AlphaFoldDB" id="A0A5C6M786"/>
<keyword evidence="2" id="KW-1185">Reference proteome</keyword>
<proteinExistence type="predicted"/>
<sequence length="368" mass="40825">MSAIDSTIPFRMKDSRAFKRVFLSQQCPLHMAARRAYETSKQPDLIEVLTGDDWKHFKSICDDSFRGRDNFDGTCPSVLLQARADLVLAALGHETASEAATAFQLRSAVDASEGAMSHRLHSPVAADCQPAGQFRHTAVRERLDSVAPGLVSPFETLAGEFGGWNPALLSAAAACAELFGAEVTPNHTVRTHLLFTLGKEHGGVLGKLTLQRINFNANAGGGAVYPDPVRNGFLKYDADFQQALQQAWWREIRPFIPQCNFDICWSWNLVGDDGRQIEVGSPTEQELSHLRSALLRPVCGRSAGMAFACAFRALRLQEDLDPHMVITADFADPQKFCRMRRCQSMGVIKCKWCHFQPVHAFTTRFKQV</sequence>
<name>A0A5C6M786_9PLAN</name>
<comment type="caution">
    <text evidence="1">The sequence shown here is derived from an EMBL/GenBank/DDBJ whole genome shotgun (WGS) entry which is preliminary data.</text>
</comment>
<dbReference type="EMBL" id="SRHE01000457">
    <property type="protein sequence ID" value="TWW08911.1"/>
    <property type="molecule type" value="Genomic_DNA"/>
</dbReference>
<gene>
    <name evidence="1" type="ORF">E3A20_19580</name>
</gene>